<accession>A0AAF0IUB4</accession>
<proteinExistence type="inferred from homology"/>
<dbReference type="Pfam" id="PF00271">
    <property type="entry name" value="Helicase_C"/>
    <property type="match status" value="1"/>
</dbReference>
<dbReference type="Pfam" id="PF00270">
    <property type="entry name" value="DEAD"/>
    <property type="match status" value="1"/>
</dbReference>
<dbReference type="GO" id="GO:0003723">
    <property type="term" value="F:RNA binding"/>
    <property type="evidence" value="ECO:0007669"/>
    <property type="project" value="UniProtKB-UniRule"/>
</dbReference>
<feature type="compositionally biased region" description="Pro residues" evidence="7">
    <location>
        <begin position="42"/>
        <end position="51"/>
    </location>
</feature>
<evidence type="ECO:0000256" key="4">
    <source>
        <dbReference type="ARBA" id="ARBA00022840"/>
    </source>
</evidence>
<evidence type="ECO:0000256" key="6">
    <source>
        <dbReference type="RuleBase" id="RU365068"/>
    </source>
</evidence>
<evidence type="ECO:0000259" key="9">
    <source>
        <dbReference type="PROSITE" id="PS51194"/>
    </source>
</evidence>
<keyword evidence="2 6" id="KW-0378">Hydrolase</keyword>
<dbReference type="SUPFAM" id="SSF52540">
    <property type="entry name" value="P-loop containing nucleoside triphosphate hydrolases"/>
    <property type="match status" value="1"/>
</dbReference>
<dbReference type="AlphaFoldDB" id="A0AAF0IUB4"/>
<keyword evidence="3 6" id="KW-0347">Helicase</keyword>
<dbReference type="Gene3D" id="3.40.50.300">
    <property type="entry name" value="P-loop containing nucleotide triphosphate hydrolases"/>
    <property type="match status" value="2"/>
</dbReference>
<evidence type="ECO:0000256" key="5">
    <source>
        <dbReference type="ARBA" id="ARBA00022884"/>
    </source>
</evidence>
<evidence type="ECO:0000256" key="3">
    <source>
        <dbReference type="ARBA" id="ARBA00022806"/>
    </source>
</evidence>
<protein>
    <recommendedName>
        <fullName evidence="6">ATP-dependent RNA helicase</fullName>
        <ecNumber evidence="6">3.6.4.13</ecNumber>
    </recommendedName>
</protein>
<dbReference type="SMART" id="SM00487">
    <property type="entry name" value="DEXDc"/>
    <property type="match status" value="1"/>
</dbReference>
<dbReference type="SMART" id="SM00490">
    <property type="entry name" value="HELICc"/>
    <property type="match status" value="1"/>
</dbReference>
<keyword evidence="4 6" id="KW-0067">ATP-binding</keyword>
<feature type="domain" description="Helicase ATP-binding" evidence="8">
    <location>
        <begin position="116"/>
        <end position="332"/>
    </location>
</feature>
<evidence type="ECO:0000259" key="8">
    <source>
        <dbReference type="PROSITE" id="PS51192"/>
    </source>
</evidence>
<dbReference type="PANTHER" id="PTHR24031">
    <property type="entry name" value="RNA HELICASE"/>
    <property type="match status" value="1"/>
</dbReference>
<dbReference type="InterPro" id="IPR027417">
    <property type="entry name" value="P-loop_NTPase"/>
</dbReference>
<dbReference type="InterPro" id="IPR011545">
    <property type="entry name" value="DEAD/DEAH_box_helicase_dom"/>
</dbReference>
<dbReference type="GO" id="GO:0016787">
    <property type="term" value="F:hydrolase activity"/>
    <property type="evidence" value="ECO:0007669"/>
    <property type="project" value="UniProtKB-KW"/>
</dbReference>
<keyword evidence="11" id="KW-1185">Reference proteome</keyword>
<dbReference type="EC" id="3.6.4.13" evidence="6"/>
<dbReference type="InterPro" id="IPR014001">
    <property type="entry name" value="Helicase_ATP-bd"/>
</dbReference>
<comment type="domain">
    <text evidence="6">The Q motif is unique to and characteristic of the DEAD box family of RNA helicases and controls ATP binding and hydrolysis.</text>
</comment>
<feature type="region of interest" description="Disordered" evidence="7">
    <location>
        <begin position="17"/>
        <end position="58"/>
    </location>
</feature>
<dbReference type="Proteomes" id="UP001214603">
    <property type="component" value="Chromosome 8"/>
</dbReference>
<comment type="catalytic activity">
    <reaction evidence="6">
        <text>ATP + H2O = ADP + phosphate + H(+)</text>
        <dbReference type="Rhea" id="RHEA:13065"/>
        <dbReference type="ChEBI" id="CHEBI:15377"/>
        <dbReference type="ChEBI" id="CHEBI:15378"/>
        <dbReference type="ChEBI" id="CHEBI:30616"/>
        <dbReference type="ChEBI" id="CHEBI:43474"/>
        <dbReference type="ChEBI" id="CHEBI:456216"/>
        <dbReference type="EC" id="3.6.4.13"/>
    </reaction>
</comment>
<comment type="function">
    <text evidence="6">RNA helicase.</text>
</comment>
<gene>
    <name evidence="10" type="primary">MRH4</name>
    <name evidence="10" type="ORF">MOBT1_003045</name>
</gene>
<dbReference type="CDD" id="cd00268">
    <property type="entry name" value="DEADc"/>
    <property type="match status" value="1"/>
</dbReference>
<keyword evidence="5 6" id="KW-0694">RNA-binding</keyword>
<dbReference type="InterPro" id="IPR044742">
    <property type="entry name" value="DEAD/DEAH_RhlB"/>
</dbReference>
<organism evidence="10 11">
    <name type="scientific">Malassezia obtusa</name>
    <dbReference type="NCBI Taxonomy" id="76774"/>
    <lineage>
        <taxon>Eukaryota</taxon>
        <taxon>Fungi</taxon>
        <taxon>Dikarya</taxon>
        <taxon>Basidiomycota</taxon>
        <taxon>Ustilaginomycotina</taxon>
        <taxon>Malasseziomycetes</taxon>
        <taxon>Malasseziales</taxon>
        <taxon>Malasseziaceae</taxon>
        <taxon>Malassezia</taxon>
    </lineage>
</organism>
<dbReference type="PROSITE" id="PS51194">
    <property type="entry name" value="HELICASE_CTER"/>
    <property type="match status" value="1"/>
</dbReference>
<evidence type="ECO:0000256" key="7">
    <source>
        <dbReference type="SAM" id="MobiDB-lite"/>
    </source>
</evidence>
<name>A0AAF0IUB4_9BASI</name>
<feature type="domain" description="Helicase C-terminal" evidence="9">
    <location>
        <begin position="362"/>
        <end position="536"/>
    </location>
</feature>
<evidence type="ECO:0000256" key="1">
    <source>
        <dbReference type="ARBA" id="ARBA00022741"/>
    </source>
</evidence>
<evidence type="ECO:0000256" key="2">
    <source>
        <dbReference type="ARBA" id="ARBA00022801"/>
    </source>
</evidence>
<sequence length="548" mass="59580">MRPWSVVRALHTSAAALAAPRRAPPRRAQKHQLDAVRTPSAHTPPPPPRPAPRAADAPRAGELPALEFDTPAAAHDGERAFRATPLSEGLLSMVHALLGRRARPTRPQSQALAHFFDTPRRAGATVVAAETGSGKTLAYLLPVLQLLHTTRAAHEHADYAAVAAGAAPRLMPRAVVLAPTHELARQIAEVAKALCHHAEHKLRVDCTSTRLFDERAARAFAQLEGYAAAAHDVAAPAHHGAPLSPDVLVTTPKRLRELCDTQHRTPVSLANAQAVVVDEADTLLDEGFRPDTTAVLDAVRAARDAEVLFATATIPRSVTAYLDAAFPTRTTLASPHLHKLPARLTARFVDPGGSKDMAILKELFRIFTTPTCADDQVLIFRDRRTSVEQLSRFLRERNVDHVALTGDADARADRTDPRLARFLHRPYATPPPDADAPRVLITTSVLSRGLDFGPHLRHVFVPDAGRRGRTSVHNANHNALELLHRAGRSARAGRPGTVVLFDKSSAPGHSKVLINRRGQKKGVIRGQMDLLVRELKRPRSRARRAHAP</sequence>
<evidence type="ECO:0000313" key="10">
    <source>
        <dbReference type="EMBL" id="WFD04338.1"/>
    </source>
</evidence>
<dbReference type="GO" id="GO:0003724">
    <property type="term" value="F:RNA helicase activity"/>
    <property type="evidence" value="ECO:0007669"/>
    <property type="project" value="UniProtKB-EC"/>
</dbReference>
<reference evidence="10" key="1">
    <citation type="submission" date="2023-03" db="EMBL/GenBank/DDBJ databases">
        <title>Mating type loci evolution in Malassezia.</title>
        <authorList>
            <person name="Coelho M.A."/>
        </authorList>
    </citation>
    <scope>NUCLEOTIDE SEQUENCE</scope>
    <source>
        <strain evidence="10">CBS 7876</strain>
    </source>
</reference>
<dbReference type="GO" id="GO:0005524">
    <property type="term" value="F:ATP binding"/>
    <property type="evidence" value="ECO:0007669"/>
    <property type="project" value="UniProtKB-UniRule"/>
</dbReference>
<dbReference type="InterPro" id="IPR001650">
    <property type="entry name" value="Helicase_C-like"/>
</dbReference>
<dbReference type="EMBL" id="CP119941">
    <property type="protein sequence ID" value="WFD04338.1"/>
    <property type="molecule type" value="Genomic_DNA"/>
</dbReference>
<dbReference type="PROSITE" id="PS51192">
    <property type="entry name" value="HELICASE_ATP_BIND_1"/>
    <property type="match status" value="1"/>
</dbReference>
<comment type="similarity">
    <text evidence="6">Belongs to the DEAD box helicase family.</text>
</comment>
<keyword evidence="1 6" id="KW-0547">Nucleotide-binding</keyword>
<evidence type="ECO:0000313" key="11">
    <source>
        <dbReference type="Proteomes" id="UP001214603"/>
    </source>
</evidence>